<accession>A0ABW5DA46</accession>
<evidence type="ECO:0000313" key="2">
    <source>
        <dbReference type="EMBL" id="MFD2257802.1"/>
    </source>
</evidence>
<dbReference type="Gene3D" id="1.50.10.140">
    <property type="match status" value="1"/>
</dbReference>
<comment type="caution">
    <text evidence="2">The sequence shown here is derived from an EMBL/GenBank/DDBJ whole genome shotgun (WGS) entry which is preliminary data.</text>
</comment>
<gene>
    <name evidence="2" type="ORF">ACFSSA_14060</name>
</gene>
<feature type="signal peptide" evidence="1">
    <location>
        <begin position="1"/>
        <end position="20"/>
    </location>
</feature>
<name>A0ABW5DA46_9BACT</name>
<keyword evidence="3" id="KW-1185">Reference proteome</keyword>
<evidence type="ECO:0000313" key="3">
    <source>
        <dbReference type="Proteomes" id="UP001597375"/>
    </source>
</evidence>
<dbReference type="EMBL" id="JBHUIT010000031">
    <property type="protein sequence ID" value="MFD2257802.1"/>
    <property type="molecule type" value="Genomic_DNA"/>
</dbReference>
<keyword evidence="1" id="KW-0732">Signal</keyword>
<dbReference type="RefSeq" id="WP_386821163.1">
    <property type="nucleotide sequence ID" value="NZ_JBHUIT010000031.1"/>
</dbReference>
<evidence type="ECO:0000256" key="1">
    <source>
        <dbReference type="SAM" id="SignalP"/>
    </source>
</evidence>
<reference evidence="3" key="1">
    <citation type="journal article" date="2019" name="Int. J. Syst. Evol. Microbiol.">
        <title>The Global Catalogue of Microorganisms (GCM) 10K type strain sequencing project: providing services to taxonomists for standard genome sequencing and annotation.</title>
        <authorList>
            <consortium name="The Broad Institute Genomics Platform"/>
            <consortium name="The Broad Institute Genome Sequencing Center for Infectious Disease"/>
            <person name="Wu L."/>
            <person name="Ma J."/>
        </authorList>
    </citation>
    <scope>NUCLEOTIDE SEQUENCE [LARGE SCALE GENOMIC DNA]</scope>
    <source>
        <strain evidence="3">CGMCC 4.7106</strain>
    </source>
</reference>
<organism evidence="2 3">
    <name type="scientific">Luteolibacter algae</name>
    <dbReference type="NCBI Taxonomy" id="454151"/>
    <lineage>
        <taxon>Bacteria</taxon>
        <taxon>Pseudomonadati</taxon>
        <taxon>Verrucomicrobiota</taxon>
        <taxon>Verrucomicrobiia</taxon>
        <taxon>Verrucomicrobiales</taxon>
        <taxon>Verrucomicrobiaceae</taxon>
        <taxon>Luteolibacter</taxon>
    </lineage>
</organism>
<sequence>MFRVILPSLFLSLFLQSAPAAQVWQPIIDYTISFPGDRPDAAPIINPFENFTHFASDFGWMGPGGARIDSRNGVIHVRPDGEWTGAWHSLAGLAADSSRTLDPTDLVGLQAPRERRTGIRALSVNASGFGSLRLELADVNREIIWSNTLELATQHTIASALPIPSHLTKRIKFMNWIAEPGAELRISSIGFLAERPEMSPEEWAFRISLGKIRRCHDPDSGFTRDRGHLPAGVFDSIASTGYHALCSALGAAEGILDREAVSAEIERTIKAIRKLPKSHGFLPHFVSKGESGRISIHPGTEFSTVDTAISLQALLLATEILGRTDLQEEVGGMIADLDFPGATDTDGWITHGFLDDGHTMLAGRWRDWGGETALVLALQAMTPGGKSAIPKMTNSGEVYRGVGFIAEIQSLLYPDFDKTDKDLISSISWPEARKALLADQIAYFQQSAPETSAAKQGVFGVSAGEAGMPGAGYTANGTEVIGVRWIHPHYMLMGLALSGGELYHAGLERLDAIGMLYPLGLPENTEVDLRLHNPMQGSLNASFETLAAYHGWRGRSTEKNLLDQASKKCSYTREAAAIFYAQ</sequence>
<feature type="chain" id="PRO_5047030651" evidence="1">
    <location>
        <begin position="21"/>
        <end position="582"/>
    </location>
</feature>
<protein>
    <submittedName>
        <fullName evidence="2">Uncharacterized protein</fullName>
    </submittedName>
</protein>
<proteinExistence type="predicted"/>
<dbReference type="Proteomes" id="UP001597375">
    <property type="component" value="Unassembled WGS sequence"/>
</dbReference>